<feature type="transmembrane region" description="Helical" evidence="2">
    <location>
        <begin position="68"/>
        <end position="91"/>
    </location>
</feature>
<keyword evidence="2" id="KW-0472">Membrane</keyword>
<keyword evidence="2" id="KW-1133">Transmembrane helix</keyword>
<dbReference type="InterPro" id="IPR052710">
    <property type="entry name" value="CAAX_protease"/>
</dbReference>
<evidence type="ECO:0000256" key="2">
    <source>
        <dbReference type="SAM" id="Phobius"/>
    </source>
</evidence>
<comment type="similarity">
    <text evidence="1">Belongs to the UPF0177 family.</text>
</comment>
<accession>A0A429ZLP6</accession>
<sequence>MSINQNMLYTSFLYLFLLNRSLLFSLNNISTILLYTVILVLMLLIYVKTNKEQTLNHSGTSLKQLVALIVIGLMMSFLIQIILIFLTTYFFPNLVLGNDLSGNNSFSFILISVLFNPIMEELVFRFSFVNWVGQKLPIWLGIGISSLFFMLMHVNGNLFIYFCLGLIFSYLYKISGTIMTSIMVHILLNTIVLWIN</sequence>
<organism evidence="4 5">
    <name type="scientific">Vagococcus bubulae</name>
    <dbReference type="NCBI Taxonomy" id="1977868"/>
    <lineage>
        <taxon>Bacteria</taxon>
        <taxon>Bacillati</taxon>
        <taxon>Bacillota</taxon>
        <taxon>Bacilli</taxon>
        <taxon>Lactobacillales</taxon>
        <taxon>Enterococcaceae</taxon>
        <taxon>Vagococcus</taxon>
    </lineage>
</organism>
<dbReference type="OrthoDB" id="2194912at2"/>
<feature type="transmembrane region" description="Helical" evidence="2">
    <location>
        <begin position="29"/>
        <end position="47"/>
    </location>
</feature>
<feature type="transmembrane region" description="Helical" evidence="2">
    <location>
        <begin position="136"/>
        <end position="168"/>
    </location>
</feature>
<dbReference type="RefSeq" id="WP_125957262.1">
    <property type="nucleotide sequence ID" value="NZ_JAQEJV010000008.1"/>
</dbReference>
<evidence type="ECO:0000259" key="3">
    <source>
        <dbReference type="Pfam" id="PF02517"/>
    </source>
</evidence>
<dbReference type="PANTHER" id="PTHR36435">
    <property type="entry name" value="SLR1288 PROTEIN"/>
    <property type="match status" value="1"/>
</dbReference>
<dbReference type="Pfam" id="PF02517">
    <property type="entry name" value="Rce1-like"/>
    <property type="match status" value="1"/>
</dbReference>
<dbReference type="InterPro" id="IPR003675">
    <property type="entry name" value="Rce1/LyrA-like_dom"/>
</dbReference>
<keyword evidence="5" id="KW-1185">Reference proteome</keyword>
<proteinExistence type="inferred from homology"/>
<reference evidence="4 5" key="1">
    <citation type="submission" date="2017-05" db="EMBL/GenBank/DDBJ databases">
        <title>Vagococcus spp. assemblies.</title>
        <authorList>
            <person name="Gulvik C.A."/>
        </authorList>
    </citation>
    <scope>NUCLEOTIDE SEQUENCE [LARGE SCALE GENOMIC DNA]</scope>
    <source>
        <strain evidence="4 5">SS1994</strain>
    </source>
</reference>
<evidence type="ECO:0000313" key="5">
    <source>
        <dbReference type="Proteomes" id="UP000288490"/>
    </source>
</evidence>
<dbReference type="Proteomes" id="UP000288490">
    <property type="component" value="Unassembled WGS sequence"/>
</dbReference>
<keyword evidence="2" id="KW-0812">Transmembrane</keyword>
<feature type="transmembrane region" description="Helical" evidence="2">
    <location>
        <begin position="106"/>
        <end position="124"/>
    </location>
</feature>
<dbReference type="AlphaFoldDB" id="A0A429ZLP6"/>
<dbReference type="PANTHER" id="PTHR36435:SF1">
    <property type="entry name" value="CAAX AMINO TERMINAL PROTEASE FAMILY PROTEIN"/>
    <property type="match status" value="1"/>
</dbReference>
<dbReference type="GO" id="GO:0004175">
    <property type="term" value="F:endopeptidase activity"/>
    <property type="evidence" value="ECO:0007669"/>
    <property type="project" value="UniProtKB-ARBA"/>
</dbReference>
<evidence type="ECO:0000256" key="1">
    <source>
        <dbReference type="ARBA" id="ARBA00009067"/>
    </source>
</evidence>
<dbReference type="EMBL" id="NGJT01000007">
    <property type="protein sequence ID" value="RST94622.1"/>
    <property type="molecule type" value="Genomic_DNA"/>
</dbReference>
<feature type="domain" description="CAAX prenyl protease 2/Lysostaphin resistance protein A-like" evidence="3">
    <location>
        <begin position="104"/>
        <end position="191"/>
    </location>
</feature>
<evidence type="ECO:0000313" key="4">
    <source>
        <dbReference type="EMBL" id="RST94622.1"/>
    </source>
</evidence>
<gene>
    <name evidence="4" type="ORF">CBF36_05295</name>
</gene>
<dbReference type="GO" id="GO:0080120">
    <property type="term" value="P:CAAX-box protein maturation"/>
    <property type="evidence" value="ECO:0007669"/>
    <property type="project" value="UniProtKB-ARBA"/>
</dbReference>
<protein>
    <recommendedName>
        <fullName evidence="3">CAAX prenyl protease 2/Lysostaphin resistance protein A-like domain-containing protein</fullName>
    </recommendedName>
</protein>
<feature type="transmembrane region" description="Helical" evidence="2">
    <location>
        <begin position="174"/>
        <end position="195"/>
    </location>
</feature>
<comment type="caution">
    <text evidence="4">The sequence shown here is derived from an EMBL/GenBank/DDBJ whole genome shotgun (WGS) entry which is preliminary data.</text>
</comment>
<name>A0A429ZLP6_9ENTE</name>